<dbReference type="EMBL" id="CP069798">
    <property type="protein sequence ID" value="QRQ82759.1"/>
    <property type="molecule type" value="Genomic_DNA"/>
</dbReference>
<dbReference type="PROSITE" id="PS00070">
    <property type="entry name" value="ALDEHYDE_DEHYDR_CYS"/>
    <property type="match status" value="1"/>
</dbReference>
<dbReference type="RefSeq" id="WP_230340047.1">
    <property type="nucleotide sequence ID" value="NZ_CP069798.1"/>
</dbReference>
<evidence type="ECO:0000256" key="5">
    <source>
        <dbReference type="PIRSR" id="PIRSR036492-1"/>
    </source>
</evidence>
<dbReference type="PANTHER" id="PTHR43570:SF20">
    <property type="entry name" value="ALDEHYDE DEHYDROGENASE ALDX-RELATED"/>
    <property type="match status" value="1"/>
</dbReference>
<dbReference type="GO" id="GO:0005737">
    <property type="term" value="C:cytoplasm"/>
    <property type="evidence" value="ECO:0007669"/>
    <property type="project" value="TreeGrafter"/>
</dbReference>
<dbReference type="Proteomes" id="UP000653156">
    <property type="component" value="Chromosome"/>
</dbReference>
<evidence type="ECO:0000256" key="6">
    <source>
        <dbReference type="PROSITE-ProRule" id="PRU10007"/>
    </source>
</evidence>
<evidence type="ECO:0000256" key="7">
    <source>
        <dbReference type="RuleBase" id="RU003345"/>
    </source>
</evidence>
<dbReference type="Gene3D" id="3.40.309.10">
    <property type="entry name" value="Aldehyde Dehydrogenase, Chain A, domain 2"/>
    <property type="match status" value="1"/>
</dbReference>
<dbReference type="Pfam" id="PF00171">
    <property type="entry name" value="Aldedh"/>
    <property type="match status" value="1"/>
</dbReference>
<keyword evidence="2 4" id="KW-0560">Oxidoreductase</keyword>
<feature type="active site" evidence="5 6">
    <location>
        <position position="214"/>
    </location>
</feature>
<evidence type="ECO:0000256" key="4">
    <source>
        <dbReference type="PIRNR" id="PIRNR036492"/>
    </source>
</evidence>
<dbReference type="CDD" id="cd07133">
    <property type="entry name" value="ALDH_CALDH_CalB"/>
    <property type="match status" value="1"/>
</dbReference>
<evidence type="ECO:0000256" key="1">
    <source>
        <dbReference type="ARBA" id="ARBA00009986"/>
    </source>
</evidence>
<evidence type="ECO:0000256" key="2">
    <source>
        <dbReference type="ARBA" id="ARBA00023002"/>
    </source>
</evidence>
<keyword evidence="3" id="KW-0520">NAD</keyword>
<protein>
    <recommendedName>
        <fullName evidence="4">Aldehyde dehydrogenase</fullName>
    </recommendedName>
</protein>
<dbReference type="InterPro" id="IPR016161">
    <property type="entry name" value="Ald_DH/histidinol_DH"/>
</dbReference>
<dbReference type="Gene3D" id="3.40.605.10">
    <property type="entry name" value="Aldehyde Dehydrogenase, Chain A, domain 1"/>
    <property type="match status" value="1"/>
</dbReference>
<reference evidence="9" key="1">
    <citation type="submission" date="2021-02" db="EMBL/GenBank/DDBJ databases">
        <title>Neisseriaceae sp. 26B isolated from the cloaca of a Common Toad-headed Turtle (Mesoclemmys nasuta).</title>
        <authorList>
            <person name="Spergser J."/>
            <person name="Busse H.-J."/>
        </authorList>
    </citation>
    <scope>NUCLEOTIDE SEQUENCE</scope>
    <source>
        <strain evidence="9">26B</strain>
    </source>
</reference>
<evidence type="ECO:0000313" key="9">
    <source>
        <dbReference type="EMBL" id="QRQ82759.1"/>
    </source>
</evidence>
<proteinExistence type="inferred from homology"/>
<dbReference type="SUPFAM" id="SSF53720">
    <property type="entry name" value="ALDH-like"/>
    <property type="match status" value="1"/>
</dbReference>
<dbReference type="GO" id="GO:0004029">
    <property type="term" value="F:aldehyde dehydrogenase (NAD+) activity"/>
    <property type="evidence" value="ECO:0007669"/>
    <property type="project" value="TreeGrafter"/>
</dbReference>
<dbReference type="AlphaFoldDB" id="A0A892ZPK7"/>
<dbReference type="InterPro" id="IPR015590">
    <property type="entry name" value="Aldehyde_DH_dom"/>
</dbReference>
<dbReference type="FunFam" id="3.40.309.10:FF:000003">
    <property type="entry name" value="Aldehyde dehydrogenase"/>
    <property type="match status" value="1"/>
</dbReference>
<evidence type="ECO:0000313" key="10">
    <source>
        <dbReference type="Proteomes" id="UP000653156"/>
    </source>
</evidence>
<dbReference type="InterPro" id="IPR012394">
    <property type="entry name" value="Aldehyde_DH_NAD(P)"/>
</dbReference>
<keyword evidence="10" id="KW-1185">Reference proteome</keyword>
<accession>A0A892ZPK7</accession>
<feature type="domain" description="Aldehyde dehydrogenase" evidence="8">
    <location>
        <begin position="17"/>
        <end position="439"/>
    </location>
</feature>
<dbReference type="PROSITE" id="PS00687">
    <property type="entry name" value="ALDEHYDE_DEHYDR_GLU"/>
    <property type="match status" value="1"/>
</dbReference>
<organism evidence="9 10">
    <name type="scientific">Paralysiella testudinis</name>
    <dbReference type="NCBI Taxonomy" id="2809020"/>
    <lineage>
        <taxon>Bacteria</taxon>
        <taxon>Pseudomonadati</taxon>
        <taxon>Pseudomonadota</taxon>
        <taxon>Betaproteobacteria</taxon>
        <taxon>Neisseriales</taxon>
        <taxon>Neisseriaceae</taxon>
        <taxon>Paralysiella</taxon>
    </lineage>
</organism>
<dbReference type="FunFam" id="3.40.605.10:FF:000004">
    <property type="entry name" value="Aldehyde dehydrogenase"/>
    <property type="match status" value="1"/>
</dbReference>
<dbReference type="InterPro" id="IPR016162">
    <property type="entry name" value="Ald_DH_N"/>
</dbReference>
<name>A0A892ZPK7_9NEIS</name>
<evidence type="ECO:0000256" key="3">
    <source>
        <dbReference type="ARBA" id="ARBA00023027"/>
    </source>
</evidence>
<comment type="similarity">
    <text evidence="1 4 7">Belongs to the aldehyde dehydrogenase family.</text>
</comment>
<dbReference type="InterPro" id="IPR016160">
    <property type="entry name" value="Ald_DH_CS_CYS"/>
</dbReference>
<dbReference type="PIRSF" id="PIRSF036492">
    <property type="entry name" value="ALDH"/>
    <property type="match status" value="1"/>
</dbReference>
<dbReference type="InterPro" id="IPR016163">
    <property type="entry name" value="Ald_DH_C"/>
</dbReference>
<dbReference type="GO" id="GO:0006081">
    <property type="term" value="P:aldehyde metabolic process"/>
    <property type="evidence" value="ECO:0007669"/>
    <property type="project" value="InterPro"/>
</dbReference>
<sequence length="470" mass="51462">MTQPNPLQARFDPLYQASRQHTDVPWPLRQQRLQQLARMVREHRHAIADAIHADFGNRSRHETDLLEVFPTLAGIRHALKHGKQWMRPRKVATDWWFWPARNRILPQPLGVVGIIAPWNYPLFLTTGPLIAALVAGNRALVKTSEHAPAFGQWLAHTVPQYFADNELAIIEGDADVAAAFSALPFDHLLFTGSTAVGRLVMRAAAANLTPVTLELGGKSPTLILDDADLDQAVARVMSGKLVNAGQTCIAPDYVLLPPALQAAFIEKARAWVAQHYPNLAANRDYSHIINPTQLARLQGYLQQAAAAGAEIVPLVPDATNQNAGNSTLLPPHIVCNTPAHSPLMQEEIFGPLLPLVPYQQLDEALEYIRARPRPLALYVFGKAQAQIDHVLRNTVSGGVSVNDTLFHVAQENLPFGGVGASGMGAYHGRTGFDTFSHLKPIFTQAKRNGMGLLAPPYGKTFAAILKILLR</sequence>
<evidence type="ECO:0000259" key="8">
    <source>
        <dbReference type="Pfam" id="PF00171"/>
    </source>
</evidence>
<feature type="active site" evidence="5">
    <location>
        <position position="248"/>
    </location>
</feature>
<dbReference type="InterPro" id="IPR029510">
    <property type="entry name" value="Ald_DH_CS_GLU"/>
</dbReference>
<gene>
    <name evidence="9" type="ORF">JQU52_05080</name>
</gene>
<dbReference type="PANTHER" id="PTHR43570">
    <property type="entry name" value="ALDEHYDE DEHYDROGENASE"/>
    <property type="match status" value="1"/>
</dbReference>
<dbReference type="KEGG" id="ptes:JQU52_05080"/>